<evidence type="ECO:0000313" key="2">
    <source>
        <dbReference type="EMBL" id="SDD49882.1"/>
    </source>
</evidence>
<dbReference type="Proteomes" id="UP000199060">
    <property type="component" value="Unassembled WGS sequence"/>
</dbReference>
<sequence length="311" mass="34182">MVLAGLVFLVFSLYMIGKNQNIFGTSFRIYADIENVNGLLPGNNVRFRGMDVGTVSAMDMLNEETIRVEMLIHKSKREFIKKNYQTSISTDGLMGNKVLQILVVEGSASVVEEGDVLLPATASGTDQILEKLETSGEYLEKSLINLAEITEKLNTNVVLWELLGDEELALSIKSAVGEFRAAGEAAKGMTKVGESMMKEFEAGEGLVSRLFTDTSMVNSLQVSLDAIQVSSLRADAMVADLGQVVSNLEQGKGAVGMALNDSTFQSQVSETIVELMESAQKLNENLEALQHNFLFRRYFKKKAKEEENQEL</sequence>
<dbReference type="InterPro" id="IPR052336">
    <property type="entry name" value="MlaD_Phospholipid_Transporter"/>
</dbReference>
<gene>
    <name evidence="2" type="ORF">SAMN04488104_103334</name>
</gene>
<proteinExistence type="predicted"/>
<dbReference type="PANTHER" id="PTHR33371:SF4">
    <property type="entry name" value="INTERMEMBRANE PHOSPHOLIPID TRANSPORT SYSTEM BINDING PROTEIN MLAD"/>
    <property type="match status" value="1"/>
</dbReference>
<accession>A0A1G6V8I2</accession>
<dbReference type="Pfam" id="PF02470">
    <property type="entry name" value="MlaD"/>
    <property type="match status" value="1"/>
</dbReference>
<reference evidence="3" key="1">
    <citation type="submission" date="2016-10" db="EMBL/GenBank/DDBJ databases">
        <authorList>
            <person name="Varghese N."/>
            <person name="Submissions S."/>
        </authorList>
    </citation>
    <scope>NUCLEOTIDE SEQUENCE [LARGE SCALE GENOMIC DNA]</scope>
    <source>
        <strain evidence="3">DSM 23095</strain>
    </source>
</reference>
<feature type="domain" description="Mce/MlaD" evidence="1">
    <location>
        <begin position="28"/>
        <end position="101"/>
    </location>
</feature>
<dbReference type="AlphaFoldDB" id="A0A1G6V8I2"/>
<evidence type="ECO:0000313" key="3">
    <source>
        <dbReference type="Proteomes" id="UP000199060"/>
    </source>
</evidence>
<organism evidence="2 3">
    <name type="scientific">Algoriphagus faecimaris</name>
    <dbReference type="NCBI Taxonomy" id="686796"/>
    <lineage>
        <taxon>Bacteria</taxon>
        <taxon>Pseudomonadati</taxon>
        <taxon>Bacteroidota</taxon>
        <taxon>Cytophagia</taxon>
        <taxon>Cytophagales</taxon>
        <taxon>Cyclobacteriaceae</taxon>
        <taxon>Algoriphagus</taxon>
    </lineage>
</organism>
<name>A0A1G6V8I2_9BACT</name>
<dbReference type="EMBL" id="FNAC01000033">
    <property type="protein sequence ID" value="SDD49882.1"/>
    <property type="molecule type" value="Genomic_DNA"/>
</dbReference>
<dbReference type="InterPro" id="IPR003399">
    <property type="entry name" value="Mce/MlaD"/>
</dbReference>
<keyword evidence="3" id="KW-1185">Reference proteome</keyword>
<dbReference type="PANTHER" id="PTHR33371">
    <property type="entry name" value="INTERMEMBRANE PHOSPHOLIPID TRANSPORT SYSTEM BINDING PROTEIN MLAD-RELATED"/>
    <property type="match status" value="1"/>
</dbReference>
<protein>
    <submittedName>
        <fullName evidence="2">Phospholipid/cholesterol/gamma-HCH transport system substrate-binding protein</fullName>
    </submittedName>
</protein>
<evidence type="ECO:0000259" key="1">
    <source>
        <dbReference type="Pfam" id="PF02470"/>
    </source>
</evidence>
<dbReference type="STRING" id="686796.SAMN04488104_103334"/>